<evidence type="ECO:0000256" key="2">
    <source>
        <dbReference type="ARBA" id="ARBA00022977"/>
    </source>
</evidence>
<dbReference type="InterPro" id="IPR006076">
    <property type="entry name" value="FAD-dep_OxRdtase"/>
</dbReference>
<reference evidence="8 9" key="1">
    <citation type="journal article" date="2024" name="Int. J. Syst. Evol. Microbiol.">
        <title>Paenibacillus hexagrammi sp. nov., a novel bacterium isolated from the gut content of Hexagrammos agrammus.</title>
        <authorList>
            <person name="Jung H.K."/>
            <person name="Kim D.G."/>
            <person name="Zin H."/>
            <person name="Park J."/>
            <person name="Jung H."/>
            <person name="Kim Y.O."/>
            <person name="Kong H.J."/>
            <person name="Kim J.W."/>
            <person name="Kim Y.S."/>
        </authorList>
    </citation>
    <scope>NUCLEOTIDE SEQUENCE [LARGE SCALE GENOMIC DNA]</scope>
    <source>
        <strain evidence="8 9">YPD9-1</strain>
    </source>
</reference>
<dbReference type="Pfam" id="PF01266">
    <property type="entry name" value="DAO"/>
    <property type="match status" value="1"/>
</dbReference>
<organism evidence="8 9">
    <name type="scientific">Paenibacillus hexagrammi</name>
    <dbReference type="NCBI Taxonomy" id="2908839"/>
    <lineage>
        <taxon>Bacteria</taxon>
        <taxon>Bacillati</taxon>
        <taxon>Bacillota</taxon>
        <taxon>Bacilli</taxon>
        <taxon>Bacillales</taxon>
        <taxon>Paenibacillaceae</taxon>
        <taxon>Paenibacillus</taxon>
    </lineage>
</organism>
<evidence type="ECO:0000256" key="3">
    <source>
        <dbReference type="ARBA" id="ARBA00023002"/>
    </source>
</evidence>
<protein>
    <recommendedName>
        <fullName evidence="5">glycine oxidase</fullName>
        <ecNumber evidence="5">1.4.3.19</ecNumber>
    </recommendedName>
</protein>
<sequence length="476" mass="51138">MYNKQMHEVIVVGGGVIGCSIAYELAKKGQRVILLERGRIGQEATQAAAGMLGAQSEMEDVGPLFQWSRISRSLFPRLSEELKEVTGIDMGLNREGLLHIALNDEQRHELIRRERLHSSVRARAEWLSAKEAAQLEPQLGEDLLGALYLPDDGQVDAPLLGQALAKAASIRGVELREYMQVLGLLTEGEKVLGVMTSDGPIYGNQVIVAAGTWSSQLLSGIGVELPMYPVKGECFSVLERSPRLRKTLFTHGCYIVPKAGGRLVVGATMVPGSYDRKVTVAGLAQLMERAAGLVPSIAEAEWEKAWTGLRPQTADGLPYIGAIPGIEGLYAATGHYRNGILLSPITGRVMADLVSGGSGAEIFSSDEQAAQKETILGGSGGRDGAESRHGSTGDRAEAESRHEGSEDRAVMESRHGGTGERVGAGSGHEWSGDQAGTEATMEVWKAFCPSRRLVTDQLLGEKRHSEKELITIEIAH</sequence>
<proteinExistence type="predicted"/>
<dbReference type="EMBL" id="CP090978">
    <property type="protein sequence ID" value="UJF34117.1"/>
    <property type="molecule type" value="Genomic_DNA"/>
</dbReference>
<dbReference type="Proteomes" id="UP001649230">
    <property type="component" value="Chromosome"/>
</dbReference>
<dbReference type="GO" id="GO:0043799">
    <property type="term" value="F:glycine oxidase activity"/>
    <property type="evidence" value="ECO:0007669"/>
    <property type="project" value="UniProtKB-EC"/>
</dbReference>
<dbReference type="InterPro" id="IPR036188">
    <property type="entry name" value="FAD/NAD-bd_sf"/>
</dbReference>
<evidence type="ECO:0000256" key="6">
    <source>
        <dbReference type="SAM" id="MobiDB-lite"/>
    </source>
</evidence>
<dbReference type="RefSeq" id="WP_235120508.1">
    <property type="nucleotide sequence ID" value="NZ_CP090978.1"/>
</dbReference>
<evidence type="ECO:0000259" key="7">
    <source>
        <dbReference type="Pfam" id="PF01266"/>
    </source>
</evidence>
<keyword evidence="3 8" id="KW-0560">Oxidoreductase</keyword>
<dbReference type="SUPFAM" id="SSF54373">
    <property type="entry name" value="FAD-linked reductases, C-terminal domain"/>
    <property type="match status" value="1"/>
</dbReference>
<dbReference type="InterPro" id="IPR012727">
    <property type="entry name" value="Gly_oxidase_ThiO"/>
</dbReference>
<dbReference type="EC" id="1.4.3.19" evidence="5"/>
<dbReference type="Gene3D" id="3.50.50.60">
    <property type="entry name" value="FAD/NAD(P)-binding domain"/>
    <property type="match status" value="1"/>
</dbReference>
<comment type="pathway">
    <text evidence="1">Cofactor biosynthesis; thiamine diphosphate biosynthesis.</text>
</comment>
<keyword evidence="2" id="KW-0784">Thiamine biosynthesis</keyword>
<dbReference type="PROSITE" id="PS51257">
    <property type="entry name" value="PROKAR_LIPOPROTEIN"/>
    <property type="match status" value="1"/>
</dbReference>
<accession>A0ABY3SJ95</accession>
<keyword evidence="9" id="KW-1185">Reference proteome</keyword>
<dbReference type="Gene3D" id="3.30.9.10">
    <property type="entry name" value="D-Amino Acid Oxidase, subunit A, domain 2"/>
    <property type="match status" value="1"/>
</dbReference>
<dbReference type="SUPFAM" id="SSF51905">
    <property type="entry name" value="FAD/NAD(P)-binding domain"/>
    <property type="match status" value="1"/>
</dbReference>
<dbReference type="PANTHER" id="PTHR13847:SF289">
    <property type="entry name" value="GLYCINE OXIDASE"/>
    <property type="match status" value="1"/>
</dbReference>
<dbReference type="NCBIfam" id="TIGR02352">
    <property type="entry name" value="thiamin_ThiO"/>
    <property type="match status" value="1"/>
</dbReference>
<feature type="region of interest" description="Disordered" evidence="6">
    <location>
        <begin position="375"/>
        <end position="436"/>
    </location>
</feature>
<feature type="compositionally biased region" description="Basic and acidic residues" evidence="6">
    <location>
        <begin position="383"/>
        <end position="418"/>
    </location>
</feature>
<evidence type="ECO:0000256" key="5">
    <source>
        <dbReference type="ARBA" id="ARBA00050018"/>
    </source>
</evidence>
<gene>
    <name evidence="8" type="primary">thiO</name>
    <name evidence="8" type="ORF">L0M14_02440</name>
</gene>
<evidence type="ECO:0000313" key="8">
    <source>
        <dbReference type="EMBL" id="UJF34117.1"/>
    </source>
</evidence>
<comment type="catalytic activity">
    <reaction evidence="4">
        <text>glycine + O2 + H2O = glyoxylate + H2O2 + NH4(+)</text>
        <dbReference type="Rhea" id="RHEA:11532"/>
        <dbReference type="ChEBI" id="CHEBI:15377"/>
        <dbReference type="ChEBI" id="CHEBI:15379"/>
        <dbReference type="ChEBI" id="CHEBI:16240"/>
        <dbReference type="ChEBI" id="CHEBI:28938"/>
        <dbReference type="ChEBI" id="CHEBI:36655"/>
        <dbReference type="ChEBI" id="CHEBI:57305"/>
        <dbReference type="EC" id="1.4.3.19"/>
    </reaction>
</comment>
<dbReference type="PANTHER" id="PTHR13847">
    <property type="entry name" value="SARCOSINE DEHYDROGENASE-RELATED"/>
    <property type="match status" value="1"/>
</dbReference>
<feature type="domain" description="FAD dependent oxidoreductase" evidence="7">
    <location>
        <begin position="9"/>
        <end position="353"/>
    </location>
</feature>
<name>A0ABY3SJ95_9BACL</name>
<evidence type="ECO:0000256" key="1">
    <source>
        <dbReference type="ARBA" id="ARBA00004948"/>
    </source>
</evidence>
<evidence type="ECO:0000256" key="4">
    <source>
        <dbReference type="ARBA" id="ARBA00049872"/>
    </source>
</evidence>
<evidence type="ECO:0000313" key="9">
    <source>
        <dbReference type="Proteomes" id="UP001649230"/>
    </source>
</evidence>